<reference evidence="2" key="1">
    <citation type="journal article" date="2018" name="Front. Microbiol.">
        <title>Genome-Based Analysis Reveals the Taxonomy and Diversity of the Family Idiomarinaceae.</title>
        <authorList>
            <person name="Liu Y."/>
            <person name="Lai Q."/>
            <person name="Shao Z."/>
        </authorList>
    </citation>
    <scope>NUCLEOTIDE SEQUENCE [LARGE SCALE GENOMIC DNA]</scope>
    <source>
        <strain evidence="2">AIS</strain>
    </source>
</reference>
<dbReference type="Gene3D" id="1.20.120.330">
    <property type="entry name" value="Nucleotidyltransferases domain 2"/>
    <property type="match status" value="1"/>
</dbReference>
<gene>
    <name evidence="1" type="ORF">CWE13_00300</name>
</gene>
<proteinExistence type="predicted"/>
<comment type="caution">
    <text evidence="1">The sequence shown here is derived from an EMBL/GenBank/DDBJ whole genome shotgun (WGS) entry which is preliminary data.</text>
</comment>
<dbReference type="RefSeq" id="WP_126805355.1">
    <property type="nucleotide sequence ID" value="NZ_PIPP01000001.1"/>
</dbReference>
<protein>
    <submittedName>
        <fullName evidence="1">Uncharacterized protein</fullName>
    </submittedName>
</protein>
<organism evidence="1 2">
    <name type="scientific">Aliidiomarina shirensis</name>
    <dbReference type="NCBI Taxonomy" id="1048642"/>
    <lineage>
        <taxon>Bacteria</taxon>
        <taxon>Pseudomonadati</taxon>
        <taxon>Pseudomonadota</taxon>
        <taxon>Gammaproteobacteria</taxon>
        <taxon>Alteromonadales</taxon>
        <taxon>Idiomarinaceae</taxon>
        <taxon>Aliidiomarina</taxon>
    </lineage>
</organism>
<keyword evidence="2" id="KW-1185">Reference proteome</keyword>
<dbReference type="AlphaFoldDB" id="A0A432WWK6"/>
<accession>A0A432WWK6</accession>
<name>A0A432WWK6_9GAMM</name>
<evidence type="ECO:0000313" key="1">
    <source>
        <dbReference type="EMBL" id="RUO38129.1"/>
    </source>
</evidence>
<evidence type="ECO:0000313" key="2">
    <source>
        <dbReference type="Proteomes" id="UP000286934"/>
    </source>
</evidence>
<dbReference type="EMBL" id="PIPP01000001">
    <property type="protein sequence ID" value="RUO38129.1"/>
    <property type="molecule type" value="Genomic_DNA"/>
</dbReference>
<dbReference type="OrthoDB" id="7030738at2"/>
<sequence length="130" mass="14635">MATTPSDLIQLANESLKANSEVSYRNAASRAYYALFHEVTSRLTNLPDRKESGTHESLITYLKTCNSGEEPYDIKELENIGYKLGQSKLYRVEADYKLDDSFPQAKGQRAVDFAKKVMQQAQSSMKRAAC</sequence>
<dbReference type="Proteomes" id="UP000286934">
    <property type="component" value="Unassembled WGS sequence"/>
</dbReference>